<sequence length="198" mass="22371">MVVVVLTLHLIELFTTFLSLVKLKEALQKRFKDVLQSGEEASDPIFISSAVLDISVANLLSMSSSRRQDPRFRAFDNLKLVEVPSSILSKSAFDQESSPFGFAVKKRKVVLFNRVNRAGDRELHRSSEGVFRPTTCIKYWHNWHNEGEKFTRLAHSAKSILGVPATSACVERVFSQVTLHSSGQKNLLQRATFERKCC</sequence>
<feature type="domain" description="HAT C-terminal dimerisation" evidence="2">
    <location>
        <begin position="137"/>
        <end position="191"/>
    </location>
</feature>
<dbReference type="Proteomes" id="UP000887574">
    <property type="component" value="Unplaced"/>
</dbReference>
<proteinExistence type="predicted"/>
<feature type="chain" id="PRO_5037411191" evidence="1">
    <location>
        <begin position="27"/>
        <end position="198"/>
    </location>
</feature>
<evidence type="ECO:0000313" key="3">
    <source>
        <dbReference type="Proteomes" id="UP000887574"/>
    </source>
</evidence>
<dbReference type="WBParaSite" id="jg19230">
    <property type="protein sequence ID" value="jg19230"/>
    <property type="gene ID" value="jg19230"/>
</dbReference>
<feature type="signal peptide" evidence="1">
    <location>
        <begin position="1"/>
        <end position="26"/>
    </location>
</feature>
<organism evidence="3 4">
    <name type="scientific">Ditylenchus dipsaci</name>
    <dbReference type="NCBI Taxonomy" id="166011"/>
    <lineage>
        <taxon>Eukaryota</taxon>
        <taxon>Metazoa</taxon>
        <taxon>Ecdysozoa</taxon>
        <taxon>Nematoda</taxon>
        <taxon>Chromadorea</taxon>
        <taxon>Rhabditida</taxon>
        <taxon>Tylenchina</taxon>
        <taxon>Tylenchomorpha</taxon>
        <taxon>Sphaerularioidea</taxon>
        <taxon>Anguinidae</taxon>
        <taxon>Anguininae</taxon>
        <taxon>Ditylenchus</taxon>
    </lineage>
</organism>
<reference evidence="4" key="1">
    <citation type="submission" date="2022-11" db="UniProtKB">
        <authorList>
            <consortium name="WormBaseParasite"/>
        </authorList>
    </citation>
    <scope>IDENTIFICATION</scope>
</reference>
<dbReference type="AlphaFoldDB" id="A0A915DH88"/>
<dbReference type="InterPro" id="IPR008906">
    <property type="entry name" value="HATC_C_dom"/>
</dbReference>
<dbReference type="Pfam" id="PF05699">
    <property type="entry name" value="Dimer_Tnp_hAT"/>
    <property type="match status" value="1"/>
</dbReference>
<accession>A0A915DH88</accession>
<keyword evidence="3" id="KW-1185">Reference proteome</keyword>
<protein>
    <submittedName>
        <fullName evidence="4">HAT C-terminal dimerisation domain-containing protein</fullName>
    </submittedName>
</protein>
<name>A0A915DH88_9BILA</name>
<evidence type="ECO:0000313" key="4">
    <source>
        <dbReference type="WBParaSite" id="jg19230"/>
    </source>
</evidence>
<keyword evidence="1" id="KW-0732">Signal</keyword>
<evidence type="ECO:0000256" key="1">
    <source>
        <dbReference type="SAM" id="SignalP"/>
    </source>
</evidence>
<evidence type="ECO:0000259" key="2">
    <source>
        <dbReference type="Pfam" id="PF05699"/>
    </source>
</evidence>
<dbReference type="GO" id="GO:0046983">
    <property type="term" value="F:protein dimerization activity"/>
    <property type="evidence" value="ECO:0007669"/>
    <property type="project" value="InterPro"/>
</dbReference>